<dbReference type="AlphaFoldDB" id="A0A5B7CPH9"/>
<evidence type="ECO:0000256" key="1">
    <source>
        <dbReference type="SAM" id="MobiDB-lite"/>
    </source>
</evidence>
<gene>
    <name evidence="2" type="ORF">E2C01_004012</name>
</gene>
<evidence type="ECO:0000313" key="2">
    <source>
        <dbReference type="EMBL" id="MPC11349.1"/>
    </source>
</evidence>
<protein>
    <submittedName>
        <fullName evidence="2">Uncharacterized protein</fullName>
    </submittedName>
</protein>
<comment type="caution">
    <text evidence="2">The sequence shown here is derived from an EMBL/GenBank/DDBJ whole genome shotgun (WGS) entry which is preliminary data.</text>
</comment>
<accession>A0A5B7CPH9</accession>
<name>A0A5B7CPH9_PORTR</name>
<dbReference type="EMBL" id="VSRR010000159">
    <property type="protein sequence ID" value="MPC11349.1"/>
    <property type="molecule type" value="Genomic_DNA"/>
</dbReference>
<dbReference type="Proteomes" id="UP000324222">
    <property type="component" value="Unassembled WGS sequence"/>
</dbReference>
<feature type="region of interest" description="Disordered" evidence="1">
    <location>
        <begin position="31"/>
        <end position="54"/>
    </location>
</feature>
<reference evidence="2 3" key="1">
    <citation type="submission" date="2019-05" db="EMBL/GenBank/DDBJ databases">
        <title>Another draft genome of Portunus trituberculatus and its Hox gene families provides insights of decapod evolution.</title>
        <authorList>
            <person name="Jeong J.-H."/>
            <person name="Song I."/>
            <person name="Kim S."/>
            <person name="Choi T."/>
            <person name="Kim D."/>
            <person name="Ryu S."/>
            <person name="Kim W."/>
        </authorList>
    </citation>
    <scope>NUCLEOTIDE SEQUENCE [LARGE SCALE GENOMIC DNA]</scope>
    <source>
        <tissue evidence="2">Muscle</tissue>
    </source>
</reference>
<proteinExistence type="predicted"/>
<keyword evidence="3" id="KW-1185">Reference proteome</keyword>
<sequence>MHKRTESAANLPRLVFKIAALLTRPHPTLATNNANLGSSRHLHPPPTAIYHLLSPTHPAGHVRQDSNVRPRPSDGLPSRPTVLALTPCPGEIVCLLLHPPLLAEAPTDLLYPASEVVVPPLHPPRLASLRLTFPPQGSRPSFFLLPSSSLPWLACPDLACLSDP</sequence>
<organism evidence="2 3">
    <name type="scientific">Portunus trituberculatus</name>
    <name type="common">Swimming crab</name>
    <name type="synonym">Neptunus trituberculatus</name>
    <dbReference type="NCBI Taxonomy" id="210409"/>
    <lineage>
        <taxon>Eukaryota</taxon>
        <taxon>Metazoa</taxon>
        <taxon>Ecdysozoa</taxon>
        <taxon>Arthropoda</taxon>
        <taxon>Crustacea</taxon>
        <taxon>Multicrustacea</taxon>
        <taxon>Malacostraca</taxon>
        <taxon>Eumalacostraca</taxon>
        <taxon>Eucarida</taxon>
        <taxon>Decapoda</taxon>
        <taxon>Pleocyemata</taxon>
        <taxon>Brachyura</taxon>
        <taxon>Eubrachyura</taxon>
        <taxon>Portunoidea</taxon>
        <taxon>Portunidae</taxon>
        <taxon>Portuninae</taxon>
        <taxon>Portunus</taxon>
    </lineage>
</organism>
<evidence type="ECO:0000313" key="3">
    <source>
        <dbReference type="Proteomes" id="UP000324222"/>
    </source>
</evidence>